<protein>
    <submittedName>
        <fullName evidence="1">Uncharacterized protein</fullName>
    </submittedName>
</protein>
<dbReference type="AlphaFoldDB" id="A0A516GUD1"/>
<keyword evidence="2" id="KW-1185">Reference proteome</keyword>
<dbReference type="SUPFAM" id="SSF160574">
    <property type="entry name" value="BT0923-like"/>
    <property type="match status" value="1"/>
</dbReference>
<evidence type="ECO:0000313" key="2">
    <source>
        <dbReference type="Proteomes" id="UP000319209"/>
    </source>
</evidence>
<dbReference type="RefSeq" id="WP_143382024.1">
    <property type="nucleotide sequence ID" value="NZ_CP041637.1"/>
</dbReference>
<gene>
    <name evidence="1" type="ORF">FNB79_14420</name>
</gene>
<dbReference type="OrthoDB" id="1099258at2"/>
<proteinExistence type="predicted"/>
<organism evidence="1 2">
    <name type="scientific">Formosa sediminum</name>
    <dbReference type="NCBI Taxonomy" id="2594004"/>
    <lineage>
        <taxon>Bacteria</taxon>
        <taxon>Pseudomonadati</taxon>
        <taxon>Bacteroidota</taxon>
        <taxon>Flavobacteriia</taxon>
        <taxon>Flavobacteriales</taxon>
        <taxon>Flavobacteriaceae</taxon>
        <taxon>Formosa</taxon>
    </lineage>
</organism>
<evidence type="ECO:0000313" key="1">
    <source>
        <dbReference type="EMBL" id="QDO95116.1"/>
    </source>
</evidence>
<sequence length="100" mass="11472">MKNIVLASALSLGSVSKIATTFQTMFFHDGIMDIVFQEDFTPLEIDRLPIAVIEAIDKTYGEEKIINTYFNELKEYKIDLQLEHGLHTVYTDENGNWISK</sequence>
<name>A0A516GUD1_9FLAO</name>
<dbReference type="EMBL" id="CP041637">
    <property type="protein sequence ID" value="QDO95116.1"/>
    <property type="molecule type" value="Genomic_DNA"/>
</dbReference>
<dbReference type="Proteomes" id="UP000319209">
    <property type="component" value="Chromosome"/>
</dbReference>
<reference evidence="1 2" key="1">
    <citation type="submission" date="2019-07" db="EMBL/GenBank/DDBJ databases">
        <title>Genome sequencing for Formosa sp. PS13.</title>
        <authorList>
            <person name="Park S.-J."/>
        </authorList>
    </citation>
    <scope>NUCLEOTIDE SEQUENCE [LARGE SCALE GENOMIC DNA]</scope>
    <source>
        <strain evidence="1 2">PS13</strain>
    </source>
</reference>
<accession>A0A516GUD1</accession>
<dbReference type="KEGG" id="fop:FNB79_14420"/>